<reference evidence="3" key="1">
    <citation type="submission" date="2023-12" db="EMBL/GenBank/DDBJ databases">
        <title>Fervidustalea candida gen. nov., sp. nov., a novel member of the family Paenibacillaceae isolated from a geothermal area.</title>
        <authorList>
            <person name="Li W.-J."/>
            <person name="Jiao J.-Y."/>
            <person name="Chen Y."/>
        </authorList>
    </citation>
    <scope>NUCLEOTIDE SEQUENCE</scope>
    <source>
        <strain evidence="3">SYSU GA230002</strain>
    </source>
</reference>
<keyword evidence="4" id="KW-1185">Reference proteome</keyword>
<dbReference type="Proteomes" id="UP001310386">
    <property type="component" value="Unassembled WGS sequence"/>
</dbReference>
<feature type="compositionally biased region" description="Low complexity" evidence="1">
    <location>
        <begin position="72"/>
        <end position="97"/>
    </location>
</feature>
<protein>
    <submittedName>
        <fullName evidence="3">Copper amine oxidase N-terminal domain-containing protein</fullName>
    </submittedName>
</protein>
<gene>
    <name evidence="3" type="ORF">VF724_07555</name>
</gene>
<sequence>MKHAMLKAIAFFLMFVLVFSYSAYKSSYVLADRNEHEYEAEHYEYHKAKEHYEDEDQYGDEDQDDSEEHHQTPSQQAADQQNQNPAVNQNSPATVTPAPVPAQTPEPPAAVKFVDGQTVHLKISGLDKPLTLTLRVHKGEIRVAAEKVLHSLDIPYLAYQDGALLEVYTADHHLIFHTGKNVYYDNGQKRSIPIAPQSENGYFYVPLTLLAERLGYTLEWNPQNQTFRMMKGGK</sequence>
<comment type="caution">
    <text evidence="3">The sequence shown here is derived from an EMBL/GenBank/DDBJ whole genome shotgun (WGS) entry which is preliminary data.</text>
</comment>
<feature type="region of interest" description="Disordered" evidence="1">
    <location>
        <begin position="54"/>
        <end position="108"/>
    </location>
</feature>
<dbReference type="EMBL" id="JAYJLD010000008">
    <property type="protein sequence ID" value="MEB3101517.1"/>
    <property type="molecule type" value="Genomic_DNA"/>
</dbReference>
<evidence type="ECO:0000313" key="4">
    <source>
        <dbReference type="Proteomes" id="UP001310386"/>
    </source>
</evidence>
<dbReference type="InterPro" id="IPR036582">
    <property type="entry name" value="Mao_N_sf"/>
</dbReference>
<dbReference type="Pfam" id="PF07833">
    <property type="entry name" value="Cu_amine_oxidN1"/>
    <property type="match status" value="1"/>
</dbReference>
<accession>A0ABU5ZG84</accession>
<dbReference type="InterPro" id="IPR012854">
    <property type="entry name" value="Cu_amine_oxidase-like_N"/>
</dbReference>
<feature type="compositionally biased region" description="Pro residues" evidence="1">
    <location>
        <begin position="98"/>
        <end position="108"/>
    </location>
</feature>
<dbReference type="SUPFAM" id="SSF55383">
    <property type="entry name" value="Copper amine oxidase, domain N"/>
    <property type="match status" value="1"/>
</dbReference>
<evidence type="ECO:0000256" key="1">
    <source>
        <dbReference type="SAM" id="MobiDB-lite"/>
    </source>
</evidence>
<organism evidence="3 4">
    <name type="scientific">Ferviditalea candida</name>
    <dbReference type="NCBI Taxonomy" id="3108399"/>
    <lineage>
        <taxon>Bacteria</taxon>
        <taxon>Bacillati</taxon>
        <taxon>Bacillota</taxon>
        <taxon>Bacilli</taxon>
        <taxon>Bacillales</taxon>
        <taxon>Paenibacillaceae</taxon>
        <taxon>Ferviditalea</taxon>
    </lineage>
</organism>
<feature type="domain" description="Copper amine oxidase-like N-terminal" evidence="2">
    <location>
        <begin position="139"/>
        <end position="227"/>
    </location>
</feature>
<evidence type="ECO:0000259" key="2">
    <source>
        <dbReference type="Pfam" id="PF07833"/>
    </source>
</evidence>
<dbReference type="RefSeq" id="WP_371753635.1">
    <property type="nucleotide sequence ID" value="NZ_JAYJLD010000008.1"/>
</dbReference>
<proteinExistence type="predicted"/>
<feature type="compositionally biased region" description="Acidic residues" evidence="1">
    <location>
        <begin position="54"/>
        <end position="66"/>
    </location>
</feature>
<name>A0ABU5ZG84_9BACL</name>
<evidence type="ECO:0000313" key="3">
    <source>
        <dbReference type="EMBL" id="MEB3101517.1"/>
    </source>
</evidence>